<dbReference type="Gene3D" id="1.10.630.10">
    <property type="entry name" value="Cytochrome P450"/>
    <property type="match status" value="1"/>
</dbReference>
<organism evidence="13 14">
    <name type="scientific">Zingiber officinale</name>
    <name type="common">Ginger</name>
    <name type="synonym">Amomum zingiber</name>
    <dbReference type="NCBI Taxonomy" id="94328"/>
    <lineage>
        <taxon>Eukaryota</taxon>
        <taxon>Viridiplantae</taxon>
        <taxon>Streptophyta</taxon>
        <taxon>Embryophyta</taxon>
        <taxon>Tracheophyta</taxon>
        <taxon>Spermatophyta</taxon>
        <taxon>Magnoliopsida</taxon>
        <taxon>Liliopsida</taxon>
        <taxon>Zingiberales</taxon>
        <taxon>Zingiberaceae</taxon>
        <taxon>Zingiber</taxon>
    </lineage>
</organism>
<evidence type="ECO:0000256" key="7">
    <source>
        <dbReference type="ARBA" id="ARBA00023004"/>
    </source>
</evidence>
<comment type="similarity">
    <text evidence="11">Belongs to the cytochrome P450 family.</text>
</comment>
<comment type="cofactor">
    <cofactor evidence="10">
        <name>heme</name>
        <dbReference type="ChEBI" id="CHEBI:30413"/>
    </cofactor>
</comment>
<dbReference type="PANTHER" id="PTHR24298">
    <property type="entry name" value="FLAVONOID 3'-MONOOXYGENASE-RELATED"/>
    <property type="match status" value="1"/>
</dbReference>
<keyword evidence="4 10" id="KW-0479">Metal-binding</keyword>
<sequence>MAIHPPLPRPICSPRSAPPRREPTAEEPPSGTSFVSHHWQPPWLRRSLRDLEAVLRDVHTRYGPIVALRIGSRTAVFISDRVIAHKALVGLGASFADRPSPPFPAFRVSNAGHHIISSAPYGPLWRVLRRNITAEILHPARVKLYAGGRSWVLRLLIDHLRAASGGGSPVVASESFQFAVFCLLVFMCFGEKLEEKAIREIERAQRTLLLYGGKLSVLNFAPAISRLVFRNRVKTALAMREIQRQLYLPLIESRRRYERRRQIGTNEEAEEEERFVYSYLDSLLNVDLPDNELGGRRKLCDDEIVTLCSEFLNGGTDTTATALEWIMANLVKRREVQEKLREEIDGVVPEGEEVKEEDLQKMEYLKAVIMEGLRRHPPGHFVLPHAVTEDVDLCGYLIPKGASINFLVAEMNWDRRAWPDPMAFRPERFLGGGEGVAVDITGSKEIKMMPFGAGRRICPGMGLAMLHLEYFVANLVRAFEWEAAEGEEVDLSEKVEFTVVMKNRLRARIIPRKNIVT</sequence>
<accession>A0A8J5FBR5</accession>
<keyword evidence="7 10" id="KW-0408">Iron</keyword>
<keyword evidence="8 11" id="KW-0503">Monooxygenase</keyword>
<gene>
    <name evidence="13" type="ORF">ZIOFF_055419</name>
</gene>
<comment type="subcellular location">
    <subcellularLocation>
        <location evidence="1">Membrane</location>
        <topology evidence="1">Single-pass membrane protein</topology>
    </subcellularLocation>
</comment>
<dbReference type="Pfam" id="PF00067">
    <property type="entry name" value="p450"/>
    <property type="match status" value="1"/>
</dbReference>
<evidence type="ECO:0000256" key="5">
    <source>
        <dbReference type="ARBA" id="ARBA00022989"/>
    </source>
</evidence>
<evidence type="ECO:0000256" key="2">
    <source>
        <dbReference type="ARBA" id="ARBA00022617"/>
    </source>
</evidence>
<dbReference type="PRINTS" id="PR00463">
    <property type="entry name" value="EP450I"/>
</dbReference>
<dbReference type="EMBL" id="JACMSC010000015">
    <property type="protein sequence ID" value="KAG6486839.1"/>
    <property type="molecule type" value="Genomic_DNA"/>
</dbReference>
<keyword evidence="3" id="KW-0812">Transmembrane</keyword>
<proteinExistence type="inferred from homology"/>
<feature type="region of interest" description="Disordered" evidence="12">
    <location>
        <begin position="1"/>
        <end position="37"/>
    </location>
</feature>
<dbReference type="GO" id="GO:0016020">
    <property type="term" value="C:membrane"/>
    <property type="evidence" value="ECO:0007669"/>
    <property type="project" value="UniProtKB-SubCell"/>
</dbReference>
<evidence type="ECO:0000256" key="8">
    <source>
        <dbReference type="ARBA" id="ARBA00023033"/>
    </source>
</evidence>
<feature type="compositionally biased region" description="Pro residues" evidence="12">
    <location>
        <begin position="1"/>
        <end position="11"/>
    </location>
</feature>
<dbReference type="GO" id="GO:0005506">
    <property type="term" value="F:iron ion binding"/>
    <property type="evidence" value="ECO:0007669"/>
    <property type="project" value="InterPro"/>
</dbReference>
<dbReference type="InterPro" id="IPR001128">
    <property type="entry name" value="Cyt_P450"/>
</dbReference>
<dbReference type="InterPro" id="IPR051103">
    <property type="entry name" value="Plant_metabolite_P450s"/>
</dbReference>
<evidence type="ECO:0000256" key="4">
    <source>
        <dbReference type="ARBA" id="ARBA00022723"/>
    </source>
</evidence>
<evidence type="ECO:0000313" key="14">
    <source>
        <dbReference type="Proteomes" id="UP000734854"/>
    </source>
</evidence>
<dbReference type="InterPro" id="IPR002401">
    <property type="entry name" value="Cyt_P450_E_grp-I"/>
</dbReference>
<dbReference type="AlphaFoldDB" id="A0A8J5FBR5"/>
<reference evidence="13 14" key="1">
    <citation type="submission" date="2020-08" db="EMBL/GenBank/DDBJ databases">
        <title>Plant Genome Project.</title>
        <authorList>
            <person name="Zhang R.-G."/>
        </authorList>
    </citation>
    <scope>NUCLEOTIDE SEQUENCE [LARGE SCALE GENOMIC DNA]</scope>
    <source>
        <tissue evidence="13">Rhizome</tissue>
    </source>
</reference>
<evidence type="ECO:0000256" key="6">
    <source>
        <dbReference type="ARBA" id="ARBA00023002"/>
    </source>
</evidence>
<evidence type="ECO:0000256" key="1">
    <source>
        <dbReference type="ARBA" id="ARBA00004167"/>
    </source>
</evidence>
<evidence type="ECO:0000256" key="3">
    <source>
        <dbReference type="ARBA" id="ARBA00022692"/>
    </source>
</evidence>
<dbReference type="GO" id="GO:0016709">
    <property type="term" value="F:oxidoreductase activity, acting on paired donors, with incorporation or reduction of molecular oxygen, NAD(P)H as one donor, and incorporation of one atom of oxygen"/>
    <property type="evidence" value="ECO:0007669"/>
    <property type="project" value="TreeGrafter"/>
</dbReference>
<evidence type="ECO:0000256" key="12">
    <source>
        <dbReference type="SAM" id="MobiDB-lite"/>
    </source>
</evidence>
<dbReference type="Proteomes" id="UP000734854">
    <property type="component" value="Unassembled WGS sequence"/>
</dbReference>
<dbReference type="SUPFAM" id="SSF48264">
    <property type="entry name" value="Cytochrome P450"/>
    <property type="match status" value="1"/>
</dbReference>
<dbReference type="GO" id="GO:0020037">
    <property type="term" value="F:heme binding"/>
    <property type="evidence" value="ECO:0007669"/>
    <property type="project" value="InterPro"/>
</dbReference>
<evidence type="ECO:0000256" key="11">
    <source>
        <dbReference type="RuleBase" id="RU000461"/>
    </source>
</evidence>
<keyword evidence="2 10" id="KW-0349">Heme</keyword>
<feature type="binding site" description="axial binding residue" evidence="10">
    <location>
        <position position="458"/>
    </location>
    <ligand>
        <name>heme</name>
        <dbReference type="ChEBI" id="CHEBI:30413"/>
    </ligand>
    <ligandPart>
        <name>Fe</name>
        <dbReference type="ChEBI" id="CHEBI:18248"/>
    </ligandPart>
</feature>
<dbReference type="InterPro" id="IPR017972">
    <property type="entry name" value="Cyt_P450_CS"/>
</dbReference>
<name>A0A8J5FBR5_ZINOF</name>
<dbReference type="FunFam" id="1.10.630.10:FF:000012">
    <property type="entry name" value="Cytochrome P450 family protein"/>
    <property type="match status" value="1"/>
</dbReference>
<evidence type="ECO:0000256" key="10">
    <source>
        <dbReference type="PIRSR" id="PIRSR602401-1"/>
    </source>
</evidence>
<evidence type="ECO:0008006" key="15">
    <source>
        <dbReference type="Google" id="ProtNLM"/>
    </source>
</evidence>
<keyword evidence="6 11" id="KW-0560">Oxidoreductase</keyword>
<dbReference type="PROSITE" id="PS00086">
    <property type="entry name" value="CYTOCHROME_P450"/>
    <property type="match status" value="1"/>
</dbReference>
<comment type="caution">
    <text evidence="13">The sequence shown here is derived from an EMBL/GenBank/DDBJ whole genome shotgun (WGS) entry which is preliminary data.</text>
</comment>
<dbReference type="PRINTS" id="PR00385">
    <property type="entry name" value="P450"/>
</dbReference>
<dbReference type="PANTHER" id="PTHR24298:SF800">
    <property type="entry name" value="CYTOCHROME P450 89A2-RELATED"/>
    <property type="match status" value="1"/>
</dbReference>
<keyword evidence="5" id="KW-1133">Transmembrane helix</keyword>
<keyword evidence="14" id="KW-1185">Reference proteome</keyword>
<evidence type="ECO:0000313" key="13">
    <source>
        <dbReference type="EMBL" id="KAG6486839.1"/>
    </source>
</evidence>
<keyword evidence="9" id="KW-0472">Membrane</keyword>
<dbReference type="CDD" id="cd11075">
    <property type="entry name" value="CYP77_89"/>
    <property type="match status" value="1"/>
</dbReference>
<evidence type="ECO:0000256" key="9">
    <source>
        <dbReference type="ARBA" id="ARBA00023136"/>
    </source>
</evidence>
<dbReference type="InterPro" id="IPR036396">
    <property type="entry name" value="Cyt_P450_sf"/>
</dbReference>
<protein>
    <recommendedName>
        <fullName evidence="15">Cytochrome P450</fullName>
    </recommendedName>
</protein>